<feature type="coiled-coil region" evidence="4">
    <location>
        <begin position="580"/>
        <end position="607"/>
    </location>
</feature>
<evidence type="ECO:0000313" key="8">
    <source>
        <dbReference type="Proteomes" id="UP001620645"/>
    </source>
</evidence>
<dbReference type="Pfam" id="PF15410">
    <property type="entry name" value="PH_9"/>
    <property type="match status" value="1"/>
</dbReference>
<accession>A0ABD2IVC3</accession>
<dbReference type="Proteomes" id="UP001620645">
    <property type="component" value="Unassembled WGS sequence"/>
</dbReference>
<keyword evidence="2" id="KW-0117">Actin capping</keyword>
<feature type="region of interest" description="Disordered" evidence="5">
    <location>
        <begin position="1917"/>
        <end position="1999"/>
    </location>
</feature>
<dbReference type="PROSITE" id="PS50003">
    <property type="entry name" value="PH_DOMAIN"/>
    <property type="match status" value="1"/>
</dbReference>
<organism evidence="7 8">
    <name type="scientific">Heterodera schachtii</name>
    <name type="common">Sugarbeet cyst nematode worm</name>
    <name type="synonym">Tylenchus schachtii</name>
    <dbReference type="NCBI Taxonomy" id="97005"/>
    <lineage>
        <taxon>Eukaryota</taxon>
        <taxon>Metazoa</taxon>
        <taxon>Ecdysozoa</taxon>
        <taxon>Nematoda</taxon>
        <taxon>Chromadorea</taxon>
        <taxon>Rhabditida</taxon>
        <taxon>Tylenchina</taxon>
        <taxon>Tylenchomorpha</taxon>
        <taxon>Tylenchoidea</taxon>
        <taxon>Heteroderidae</taxon>
        <taxon>Heteroderinae</taxon>
        <taxon>Heterodera</taxon>
    </lineage>
</organism>
<evidence type="ECO:0000256" key="3">
    <source>
        <dbReference type="ARBA" id="ARBA00022737"/>
    </source>
</evidence>
<reference evidence="7 8" key="1">
    <citation type="submission" date="2024-10" db="EMBL/GenBank/DDBJ databases">
        <authorList>
            <person name="Kim D."/>
        </authorList>
    </citation>
    <scope>NUCLEOTIDE SEQUENCE [LARGE SCALE GENOMIC DNA]</scope>
    <source>
        <strain evidence="7">Taebaek</strain>
    </source>
</reference>
<evidence type="ECO:0000256" key="1">
    <source>
        <dbReference type="ARBA" id="ARBA00006826"/>
    </source>
</evidence>
<keyword evidence="4" id="KW-0175">Coiled coil</keyword>
<evidence type="ECO:0000256" key="5">
    <source>
        <dbReference type="SAM" id="MobiDB-lite"/>
    </source>
</evidence>
<feature type="region of interest" description="Disordered" evidence="5">
    <location>
        <begin position="1589"/>
        <end position="1695"/>
    </location>
</feature>
<dbReference type="PRINTS" id="PR00683">
    <property type="entry name" value="SPECTRINPH"/>
</dbReference>
<keyword evidence="3" id="KW-0677">Repeat</keyword>
<dbReference type="SMART" id="SM00150">
    <property type="entry name" value="SPEC"/>
    <property type="match status" value="15"/>
</dbReference>
<dbReference type="PANTHER" id="PTHR11915">
    <property type="entry name" value="SPECTRIN/FILAMIN RELATED CYTOSKELETAL PROTEIN"/>
    <property type="match status" value="1"/>
</dbReference>
<feature type="coiled-coil region" evidence="4">
    <location>
        <begin position="1443"/>
        <end position="1470"/>
    </location>
</feature>
<dbReference type="SUPFAM" id="SSF50729">
    <property type="entry name" value="PH domain-like"/>
    <property type="match status" value="1"/>
</dbReference>
<name>A0ABD2IVC3_HETSC</name>
<evidence type="ECO:0000313" key="7">
    <source>
        <dbReference type="EMBL" id="KAL3083067.1"/>
    </source>
</evidence>
<evidence type="ECO:0000256" key="2">
    <source>
        <dbReference type="ARBA" id="ARBA00022467"/>
    </source>
</evidence>
<dbReference type="Pfam" id="PF00435">
    <property type="entry name" value="Spectrin"/>
    <property type="match status" value="13"/>
</dbReference>
<protein>
    <recommendedName>
        <fullName evidence="6">PH domain-containing protein</fullName>
    </recommendedName>
</protein>
<feature type="domain" description="PH" evidence="6">
    <location>
        <begin position="1759"/>
        <end position="1868"/>
    </location>
</feature>
<feature type="compositionally biased region" description="Low complexity" evidence="5">
    <location>
        <begin position="1950"/>
        <end position="1970"/>
    </location>
</feature>
<dbReference type="InterPro" id="IPR002017">
    <property type="entry name" value="Spectrin_repeat"/>
</dbReference>
<keyword evidence="8" id="KW-1185">Reference proteome</keyword>
<dbReference type="InterPro" id="IPR001849">
    <property type="entry name" value="PH_domain"/>
</dbReference>
<dbReference type="SMART" id="SM00233">
    <property type="entry name" value="PH"/>
    <property type="match status" value="1"/>
</dbReference>
<dbReference type="InterPro" id="IPR011993">
    <property type="entry name" value="PH-like_dom_sf"/>
</dbReference>
<dbReference type="Gene3D" id="1.20.58.60">
    <property type="match status" value="10"/>
</dbReference>
<evidence type="ECO:0000259" key="6">
    <source>
        <dbReference type="PROSITE" id="PS50003"/>
    </source>
</evidence>
<dbReference type="InterPro" id="IPR001605">
    <property type="entry name" value="PH_dom-spectrin-type"/>
</dbReference>
<feature type="coiled-coil region" evidence="4">
    <location>
        <begin position="816"/>
        <end position="874"/>
    </location>
</feature>
<dbReference type="CDD" id="cd00176">
    <property type="entry name" value="SPEC"/>
    <property type="match status" value="9"/>
</dbReference>
<feature type="compositionally biased region" description="Polar residues" evidence="5">
    <location>
        <begin position="1934"/>
        <end position="1946"/>
    </location>
</feature>
<feature type="coiled-coil region" evidence="4">
    <location>
        <begin position="647"/>
        <end position="674"/>
    </location>
</feature>
<dbReference type="Gene3D" id="2.30.29.30">
    <property type="entry name" value="Pleckstrin-homology domain (PH domain)/Phosphotyrosine-binding domain (PTB)"/>
    <property type="match status" value="1"/>
</dbReference>
<proteinExistence type="inferred from homology"/>
<gene>
    <name evidence="7" type="ORF">niasHS_010869</name>
</gene>
<comment type="caution">
    <text evidence="7">The sequence shown here is derived from an EMBL/GenBank/DDBJ whole genome shotgun (WGS) entry which is preliminary data.</text>
</comment>
<feature type="coiled-coil region" evidence="4">
    <location>
        <begin position="910"/>
        <end position="951"/>
    </location>
</feature>
<dbReference type="InterPro" id="IPR018159">
    <property type="entry name" value="Spectrin/alpha-actinin"/>
</dbReference>
<feature type="compositionally biased region" description="Basic and acidic residues" evidence="5">
    <location>
        <begin position="1610"/>
        <end position="1639"/>
    </location>
</feature>
<comment type="similarity">
    <text evidence="1">Belongs to the spectrin family.</text>
</comment>
<dbReference type="SUPFAM" id="SSF46966">
    <property type="entry name" value="Spectrin repeat"/>
    <property type="match status" value="12"/>
</dbReference>
<dbReference type="GO" id="GO:0051693">
    <property type="term" value="P:actin filament capping"/>
    <property type="evidence" value="ECO:0007669"/>
    <property type="project" value="UniProtKB-KW"/>
</dbReference>
<dbReference type="FunFam" id="2.30.29.30:FF:000024">
    <property type="entry name" value="Spectrin beta chain"/>
    <property type="match status" value="1"/>
</dbReference>
<dbReference type="InterPro" id="IPR041681">
    <property type="entry name" value="PH_9"/>
</dbReference>
<dbReference type="EMBL" id="JBICCN010000254">
    <property type="protein sequence ID" value="KAL3083067.1"/>
    <property type="molecule type" value="Genomic_DNA"/>
</dbReference>
<sequence length="1999" mass="230465">MISESLNDSLLSLRDLTLCRSARLLSSYETHKFGAQLRDLLAWTQSAMTEMATDQPIRDLQTAEWLQGEHRRLMAEMEGRETEWRELGKVGRRLVEEGHCPEGEVAQRMAQLKDTFETVRREWTLREEWLEQTVQWHSLQREANHLLSQIQSREREAEAVAQSRKCSEERKREFGTFVRKIGPLDERVETMAELARELARRGHMEANECKRMAKKVVLRMGGLRERIEKVKRLLDEGAELEQFEAKLSEMCEWVEEKEKRVKAQTAEAGGASLEQKLDRLKRQQALQREMDANGTRIDKMRERLERLRGRHGTETTVSRADEFLLRWSKLSEAMRKLHAALDEARDLLELEQLADRLCTFVRSKEGMVGAEELGKDLEHCQSLLDRLDESQGIDEGTLAEANRLGGRLIGRNSAESDYVRKRLAEVNEGWQRLAGRLSTYRTLLNAALAVHRFNHNVEETNERIGEKAAQLGGTEMGKDMESVERLIRAQDAVERDMSAIHRKLNEHDEWAQQLLGNDELPLRDSVLASLRKLELSWDSLAQLAHSRRKSLQRSLHFHRFFDAIRRLDQWSVEMRSKIGAETRIRSMEEAERALQRHQERLAEIGAREEEISTLREFGHKLVQEQPEMKMDVQRAQRRIQTMEHQTKQYWEQQNAKLERELRRQKIEANLAQIEAWTATKEAFLDGLVAGDSTESVEEALNEHSHFAKTLNVQMEHRFGQLDTAEKEISEMGDAEAETVRERVAETREKCRGLTEWTELKSAQLTNARHLAYFLRECAELIIWMNAKLQLAYDDAFLDAANLRAKLQKQVIFDEELKANKNRVEQLREKGEKAMEKCEDGTDRQRVEEQLREVLDGWEELIEKSAEKTERLRKASESHQIGRKICELEKWIDGTEEQIGSEDHGQDGVTAEALLDDFNALRAEIEEKQSVLEELAQRMEKLGTKGREKEQNERLQTLHKRWEALGEPCQIREANLREVIRFFAWADQADDQLGWLIAKLSSMQSSDYGRSFHAAQSLIQKHQILQQEFVVRQPTIAKLVTDGERMLGEQGDDAKGELTDRLARLQDSSASFREIASQRAQRLSESLQSQVFYAEAMEAEHWMRERSPILSSSAQPDSANTAEVQLRRLRVMEQEIKTFGDQLKRLGEKSETMVREEHFDSANLKTRTDHLRNLFCQLSDQCQQRKAQIGDSLRYFQFMHKADQLINWLQRRIVLAEREDYGADLDECETLIEQFDQVVRELASAGERVANIQRLKEELLRAKHPNGGSIGAKGHDVQLLWKEVNEMANERQQALADGKNIHLFDQKADELLERLAEREAYLVAQGNEQLAEVELKKMQEQCQRHGDFVNSLNILSTQVEMLCSEADRIVQAFPRTAAHLEVRRGELVEQMKDVREATDRLTDRIEQAQKNYAYFQEFRRLMFWSRQMFATITGELLPRDPPGCEALLARHAEYRRELETKEAEKANFVRKGIEMVAAGNSLGAEIRTRLETLEETFTHLAQTWTKRQKVYEENSDVQKWMANANELERWLSEREQFLRDDWHSGATAENVEGVELRIRHFDDFLATLEAQQSQFDGLKRITLIEEKFERMREEEGRRKRTQSAERPPQQSRRDTQQIRTLEKKKILQEKRQERERRKTQEISVLGRAKHQQLGSVSAAPSSATTPQHESAPCPLPLSATLPRTRPRASSDQPLPSSVAVSVSSASSVSSSNRLSLEIVPHPSVPIHAENATVPRRVPTFTTRRTQSIRRNSKHWDDLRSIDVSGYIDRKQELQIGGKRATFRSWKSFYTILCGQLICFFKDEQHFLANMAAAAPLAIHGSICTLYPEYVKKRNVFKMNTADGAEFLFAVETSQAKLLEWVERINFRARLAPADQLLSFSSVRPTNSEPLGGQKSRDVLNSFAIRSQTKGQNWTMVQQAAEEDEEGENAMGRNIRNGQNANENSNGAESVGQPNAGPQNGQPQQQQNGQQQMADAESIRSGGKKRSAFSFLKRSSAIRRD</sequence>
<feature type="compositionally biased region" description="Low complexity" evidence="5">
    <location>
        <begin position="1656"/>
        <end position="1665"/>
    </location>
</feature>
<evidence type="ECO:0000256" key="4">
    <source>
        <dbReference type="SAM" id="Coils"/>
    </source>
</evidence>